<comment type="similarity">
    <text evidence="2">Belongs to the BMT family.</text>
</comment>
<keyword evidence="3" id="KW-0328">Glycosyltransferase</keyword>
<sequence length="510" mass="59977">MKVSLHKLLSRLYTDLQNGDEYLKELEPIILPQLKFQLEMNVVDEFWYRFAGSSIWLDQYGVYYTISRVIYSPKGIKNQPTLSLMYAQIFDRDWNELTGELVVPTNDLKTGDETMFTKIKFPSLLPIPFWHDCDNLRGNYYGPEDPRLVVIQNKQGDEEPVIVFNSYHRKLEYFDDDEDEMLVRDLRFYRTMFIAYPWRFQRGKLNVEALSNKEYNRKIYTKIIELKIENMELLKTQKNWTPFVSPHDKGYIKFVYRWKDLEILKCDLESGVCVFEYRMKEHLPSSTKIGPFRGGTQLIEINQIYPGISQHFPSSTEVFIGFARTHLDDCGCGSVMYRPNLVILIKDSQSRYKITHISSSLSLDIPITGWGNPKNLCYDSNVLIPYSIANWEVHEISSADNVWKTTDYTTLTLSVSDSIIYRITIRGLLQTILNFKGIFATTYEYNNDNLVCALNASIEFCYQYGEDFYKQQSLKTIEEQVADEEFDLVNPRKNTYFKVLNRYLYNESRK</sequence>
<protein>
    <submittedName>
        <fullName evidence="10">Putative WRY family protein 3</fullName>
    </submittedName>
</protein>
<dbReference type="GO" id="GO:0071555">
    <property type="term" value="P:cell wall organization"/>
    <property type="evidence" value="ECO:0007669"/>
    <property type="project" value="UniProtKB-KW"/>
</dbReference>
<evidence type="ECO:0000256" key="9">
    <source>
        <dbReference type="ARBA" id="ARBA00023316"/>
    </source>
</evidence>
<evidence type="ECO:0000256" key="6">
    <source>
        <dbReference type="ARBA" id="ARBA00022968"/>
    </source>
</evidence>
<dbReference type="OMA" id="DWKGPED"/>
<keyword evidence="5" id="KW-0812">Transmembrane</keyword>
<evidence type="ECO:0000313" key="10">
    <source>
        <dbReference type="EMBL" id="EMG51018.1"/>
    </source>
</evidence>
<evidence type="ECO:0000256" key="7">
    <source>
        <dbReference type="ARBA" id="ARBA00022989"/>
    </source>
</evidence>
<dbReference type="GO" id="GO:0016020">
    <property type="term" value="C:membrane"/>
    <property type="evidence" value="ECO:0007669"/>
    <property type="project" value="UniProtKB-SubCell"/>
</dbReference>
<dbReference type="OrthoDB" id="3631276at2759"/>
<dbReference type="AlphaFoldDB" id="M3JFJ7"/>
<evidence type="ECO:0000256" key="5">
    <source>
        <dbReference type="ARBA" id="ARBA00022692"/>
    </source>
</evidence>
<keyword evidence="6" id="KW-0735">Signal-anchor</keyword>
<evidence type="ECO:0000256" key="8">
    <source>
        <dbReference type="ARBA" id="ARBA00023136"/>
    </source>
</evidence>
<dbReference type="STRING" id="1245528.M3JFJ7"/>
<organism evidence="10 11">
    <name type="scientific">Candida maltosa (strain Xu316)</name>
    <name type="common">Yeast</name>
    <dbReference type="NCBI Taxonomy" id="1245528"/>
    <lineage>
        <taxon>Eukaryota</taxon>
        <taxon>Fungi</taxon>
        <taxon>Dikarya</taxon>
        <taxon>Ascomycota</taxon>
        <taxon>Saccharomycotina</taxon>
        <taxon>Pichiomycetes</taxon>
        <taxon>Debaryomycetaceae</taxon>
        <taxon>Candida/Lodderomyces clade</taxon>
        <taxon>Candida</taxon>
    </lineage>
</organism>
<dbReference type="HOGENOM" id="CLU_013841_1_1_1"/>
<proteinExistence type="inferred from homology"/>
<evidence type="ECO:0000256" key="3">
    <source>
        <dbReference type="ARBA" id="ARBA00022676"/>
    </source>
</evidence>
<comment type="caution">
    <text evidence="10">The sequence shown here is derived from an EMBL/GenBank/DDBJ whole genome shotgun (WGS) entry which is preliminary data.</text>
</comment>
<comment type="subcellular location">
    <subcellularLocation>
        <location evidence="1">Membrane</location>
        <topology evidence="1">Single-pass type II membrane protein</topology>
    </subcellularLocation>
</comment>
<dbReference type="Proteomes" id="UP000011777">
    <property type="component" value="Unassembled WGS sequence"/>
</dbReference>
<gene>
    <name evidence="10" type="ORF">G210_4845</name>
</gene>
<accession>M3JFJ7</accession>
<keyword evidence="8" id="KW-0472">Membrane</keyword>
<keyword evidence="4" id="KW-0808">Transferase</keyword>
<name>M3JFJ7_CANMX</name>
<evidence type="ECO:0000256" key="1">
    <source>
        <dbReference type="ARBA" id="ARBA00004606"/>
    </source>
</evidence>
<dbReference type="EMBL" id="AOGT01000035">
    <property type="protein sequence ID" value="EMG51018.1"/>
    <property type="molecule type" value="Genomic_DNA"/>
</dbReference>
<keyword evidence="11" id="KW-1185">Reference proteome</keyword>
<dbReference type="eggNOG" id="ENOG502QTZG">
    <property type="taxonomic scope" value="Eukaryota"/>
</dbReference>
<reference evidence="10 11" key="1">
    <citation type="submission" date="2013-02" db="EMBL/GenBank/DDBJ databases">
        <title>Genome sequence of Candida maltosa Xu316, a potential industrial strain for xylitol and ethanol production.</title>
        <authorList>
            <person name="Yu J."/>
            <person name="Wang Q."/>
            <person name="Geng X."/>
            <person name="Bao W."/>
            <person name="He P."/>
            <person name="Cai J."/>
        </authorList>
    </citation>
    <scope>NUCLEOTIDE SEQUENCE [LARGE SCALE GENOMIC DNA]</scope>
    <source>
        <strain evidence="11">Xu316</strain>
    </source>
</reference>
<evidence type="ECO:0000256" key="4">
    <source>
        <dbReference type="ARBA" id="ARBA00022679"/>
    </source>
</evidence>
<dbReference type="Pfam" id="PF12141">
    <property type="entry name" value="BMT"/>
    <property type="match status" value="1"/>
</dbReference>
<evidence type="ECO:0000313" key="11">
    <source>
        <dbReference type="Proteomes" id="UP000011777"/>
    </source>
</evidence>
<evidence type="ECO:0000256" key="2">
    <source>
        <dbReference type="ARBA" id="ARBA00009486"/>
    </source>
</evidence>
<dbReference type="GO" id="GO:0000030">
    <property type="term" value="F:mannosyltransferase activity"/>
    <property type="evidence" value="ECO:0007669"/>
    <property type="project" value="InterPro"/>
</dbReference>
<keyword evidence="7" id="KW-1133">Transmembrane helix</keyword>
<dbReference type="InterPro" id="IPR021988">
    <property type="entry name" value="BMT1"/>
</dbReference>
<keyword evidence="9" id="KW-0961">Cell wall biogenesis/degradation</keyword>